<dbReference type="AlphaFoldDB" id="A0AAE3ZY20"/>
<dbReference type="InterPro" id="IPR016007">
    <property type="entry name" value="Alpha_rhamnosid"/>
</dbReference>
<dbReference type="Pfam" id="PF17389">
    <property type="entry name" value="Bac_rhamnosid6H"/>
    <property type="match status" value="1"/>
</dbReference>
<dbReference type="PIRSF" id="PIRSF010631">
    <property type="entry name" value="A-rhamnsds"/>
    <property type="match status" value="1"/>
</dbReference>
<reference evidence="8 9" key="1">
    <citation type="submission" date="2023-07" db="EMBL/GenBank/DDBJ databases">
        <title>Sequencing the genomes of 1000 actinobacteria strains.</title>
        <authorList>
            <person name="Klenk H.-P."/>
        </authorList>
    </citation>
    <scope>NUCLEOTIDE SEQUENCE [LARGE SCALE GENOMIC DNA]</scope>
    <source>
        <strain evidence="8 9">DSM 44711</strain>
    </source>
</reference>
<evidence type="ECO:0000256" key="3">
    <source>
        <dbReference type="ARBA" id="ARBA00022801"/>
    </source>
</evidence>
<dbReference type="InterPro" id="IPR013783">
    <property type="entry name" value="Ig-like_fold"/>
</dbReference>
<dbReference type="InterPro" id="IPR013737">
    <property type="entry name" value="Bac_rhamnosid_N"/>
</dbReference>
<evidence type="ECO:0000313" key="9">
    <source>
        <dbReference type="Proteomes" id="UP001183629"/>
    </source>
</evidence>
<dbReference type="Pfam" id="PF17390">
    <property type="entry name" value="Bac_rhamnosid_C"/>
    <property type="match status" value="1"/>
</dbReference>
<dbReference type="Pfam" id="PF05592">
    <property type="entry name" value="Bac_rhamnosid"/>
    <property type="match status" value="1"/>
</dbReference>
<dbReference type="GO" id="GO:0030596">
    <property type="term" value="F:alpha-L-rhamnosidase activity"/>
    <property type="evidence" value="ECO:0007669"/>
    <property type="project" value="UniProtKB-EC"/>
</dbReference>
<dbReference type="Proteomes" id="UP001183629">
    <property type="component" value="Unassembled WGS sequence"/>
</dbReference>
<dbReference type="InterPro" id="IPR035396">
    <property type="entry name" value="Bac_rhamnosid6H"/>
</dbReference>
<dbReference type="Gene3D" id="2.60.120.260">
    <property type="entry name" value="Galactose-binding domain-like"/>
    <property type="match status" value="2"/>
</dbReference>
<dbReference type="Pfam" id="PF25788">
    <property type="entry name" value="Ig_Rha78A_N"/>
    <property type="match status" value="1"/>
</dbReference>
<accession>A0AAE3ZY20</accession>
<protein>
    <recommendedName>
        <fullName evidence="2">alpha-L-rhamnosidase</fullName>
        <ecNumber evidence="2">3.2.1.40</ecNumber>
    </recommendedName>
</protein>
<dbReference type="PANTHER" id="PTHR33307">
    <property type="entry name" value="ALPHA-RHAMNOSIDASE (EUROFUNG)"/>
    <property type="match status" value="1"/>
</dbReference>
<evidence type="ECO:0000259" key="4">
    <source>
        <dbReference type="Pfam" id="PF05592"/>
    </source>
</evidence>
<evidence type="ECO:0000256" key="1">
    <source>
        <dbReference type="ARBA" id="ARBA00001445"/>
    </source>
</evidence>
<evidence type="ECO:0000259" key="7">
    <source>
        <dbReference type="Pfam" id="PF17390"/>
    </source>
</evidence>
<sequence>MFPTAVRFEHHAGPVLGIGTATPRLSWWLPDEHDRQRGYEVRVSRGGRTETFAREGADQVLVAWPDTPLRSRERAEVTVRVRDAGHGWSGWSTPTTVEAGLLAPDDWSARFISPRTGPDDSSPILSAVFTTPGTAAAGGVVSARLYITAEGLYEASINGERAGDALLTPGWTAYRHRLRYQTYDVTGLLRDGENRIDVQLGNGWWRGHLGFRHERALYGDRLALLAQLEITHADGSTRTVGTDASWTARTGTIVADDLYDGQRTDLTRTGGEVVALDLADGDPRRLCAPDGPAVRVTETVPAVEISTSPSGATLVDFGQNLVGWVRLTVRGHPAGHEIRVRHAEVLEHGELGVRPLRTAKATDTWVLAGPDETVLAPSLTFHGFRYAEVTGVDGLRLEDVRAVVVGTDLRRTGWFESSDELLNRFHDNVVWSMRGNFLDVPTDCPQRNERLGWTGDIQVFAPTASFLFDSAGFLTSWLADLAAEQHSDGSVPFVVPDVLRGTGPAAAAWGDAAVIVPWTVHRRTGDLEVLRRQLPSMRGWVDRVAALAGDDLLWTGGFQFGDWLDPSAPPDEPAAAKADPDVVATAHLARSAELTAQAAAAVGDPAAARHYRNLAERVRAAFAAEYTTASGRVLSDAPTVYALALCWALLPGEEQRRRAGRRLADLVRTSGFRISTGFVGTPLLADALTDAGEPELAYRLLLQTGCPSWLYPVTMGATTVWERWDSMLPDGSINPGEMTSFNHYALGAVADWLHRTVAGLAPAAPGYRELLIRPVPTPALSFARARHHTPYGVAHAGWERADGRLTVRVTVPAGSTATVFLPGAAEPLHVGRGRHAWTVPDPTPPAGTPDTIRALMDHAPLWTSVVEAAVTSGVARDEAHLARQLGPYLDRPATELSDAATAYGFAPGAAALRARLDALLERSRKDAARSTPRGFRGGTP</sequence>
<evidence type="ECO:0000313" key="8">
    <source>
        <dbReference type="EMBL" id="MDR7327002.1"/>
    </source>
</evidence>
<evidence type="ECO:0000259" key="6">
    <source>
        <dbReference type="Pfam" id="PF17389"/>
    </source>
</evidence>
<dbReference type="PANTHER" id="PTHR33307:SF6">
    <property type="entry name" value="ALPHA-RHAMNOSIDASE (EUROFUNG)-RELATED"/>
    <property type="match status" value="1"/>
</dbReference>
<keyword evidence="3 8" id="KW-0378">Hydrolase</keyword>
<organism evidence="8 9">
    <name type="scientific">Catenuloplanes niger</name>
    <dbReference type="NCBI Taxonomy" id="587534"/>
    <lineage>
        <taxon>Bacteria</taxon>
        <taxon>Bacillati</taxon>
        <taxon>Actinomycetota</taxon>
        <taxon>Actinomycetes</taxon>
        <taxon>Micromonosporales</taxon>
        <taxon>Micromonosporaceae</taxon>
        <taxon>Catenuloplanes</taxon>
    </lineage>
</organism>
<dbReference type="EMBL" id="JAVDYC010000001">
    <property type="protein sequence ID" value="MDR7327002.1"/>
    <property type="molecule type" value="Genomic_DNA"/>
</dbReference>
<feature type="domain" description="Alpha-L-rhamnosidase concanavalin-like" evidence="4">
    <location>
        <begin position="308"/>
        <end position="405"/>
    </location>
</feature>
<dbReference type="SUPFAM" id="SSF48208">
    <property type="entry name" value="Six-hairpin glycosidases"/>
    <property type="match status" value="1"/>
</dbReference>
<dbReference type="Pfam" id="PF08531">
    <property type="entry name" value="Bac_rhamnosid_N"/>
    <property type="match status" value="1"/>
</dbReference>
<comment type="caution">
    <text evidence="8">The sequence shown here is derived from an EMBL/GenBank/DDBJ whole genome shotgun (WGS) entry which is preliminary data.</text>
</comment>
<dbReference type="EC" id="3.2.1.40" evidence="2"/>
<dbReference type="RefSeq" id="WP_310423693.1">
    <property type="nucleotide sequence ID" value="NZ_JAVDYC010000001.1"/>
</dbReference>
<dbReference type="InterPro" id="IPR012341">
    <property type="entry name" value="6hp_glycosidase-like_sf"/>
</dbReference>
<feature type="domain" description="Alpha-L-rhamnosidase C-terminal" evidence="7">
    <location>
        <begin position="759"/>
        <end position="832"/>
    </location>
</feature>
<dbReference type="Gene3D" id="2.60.420.10">
    <property type="entry name" value="Maltose phosphorylase, domain 3"/>
    <property type="match status" value="1"/>
</dbReference>
<feature type="domain" description="Alpha-L-rhamnosidase six-hairpin glycosidase" evidence="6">
    <location>
        <begin position="410"/>
        <end position="757"/>
    </location>
</feature>
<dbReference type="Gene3D" id="1.50.10.10">
    <property type="match status" value="1"/>
</dbReference>
<dbReference type="GO" id="GO:0005975">
    <property type="term" value="P:carbohydrate metabolic process"/>
    <property type="evidence" value="ECO:0007669"/>
    <property type="project" value="InterPro"/>
</dbReference>
<name>A0AAE3ZY20_9ACTN</name>
<feature type="domain" description="Bacterial alpha-L-rhamnosidase N-terminal" evidence="5">
    <location>
        <begin position="140"/>
        <end position="269"/>
    </location>
</feature>
<proteinExistence type="predicted"/>
<dbReference type="Gene3D" id="2.60.40.10">
    <property type="entry name" value="Immunoglobulins"/>
    <property type="match status" value="1"/>
</dbReference>
<keyword evidence="8" id="KW-0326">Glycosidase</keyword>
<dbReference type="InterPro" id="IPR035398">
    <property type="entry name" value="Bac_rhamnosid_C"/>
</dbReference>
<dbReference type="InterPro" id="IPR008928">
    <property type="entry name" value="6-hairpin_glycosidase_sf"/>
</dbReference>
<gene>
    <name evidence="8" type="ORF">J2S44_007252</name>
</gene>
<dbReference type="InterPro" id="IPR008902">
    <property type="entry name" value="Rhamnosid_concanavalin"/>
</dbReference>
<evidence type="ECO:0000256" key="2">
    <source>
        <dbReference type="ARBA" id="ARBA00012652"/>
    </source>
</evidence>
<keyword evidence="9" id="KW-1185">Reference proteome</keyword>
<evidence type="ECO:0000259" key="5">
    <source>
        <dbReference type="Pfam" id="PF08531"/>
    </source>
</evidence>
<comment type="catalytic activity">
    <reaction evidence="1">
        <text>Hydrolysis of terminal non-reducing alpha-L-rhamnose residues in alpha-L-rhamnosides.</text>
        <dbReference type="EC" id="3.2.1.40"/>
    </reaction>
</comment>